<proteinExistence type="predicted"/>
<keyword evidence="5 6" id="KW-0472">Membrane</keyword>
<dbReference type="EMBL" id="CCAZ020000001">
    <property type="protein sequence ID" value="CEG08202.1"/>
    <property type="molecule type" value="Genomic_DNA"/>
</dbReference>
<evidence type="ECO:0000256" key="4">
    <source>
        <dbReference type="ARBA" id="ARBA00022989"/>
    </source>
</evidence>
<evidence type="ECO:0000256" key="2">
    <source>
        <dbReference type="ARBA" id="ARBA00022475"/>
    </source>
</evidence>
<dbReference type="SUPFAM" id="SSF103481">
    <property type="entry name" value="Multidrug resistance efflux transporter EmrE"/>
    <property type="match status" value="2"/>
</dbReference>
<feature type="transmembrane region" description="Helical" evidence="6">
    <location>
        <begin position="290"/>
        <end position="309"/>
    </location>
</feature>
<dbReference type="InterPro" id="IPR037185">
    <property type="entry name" value="EmrE-like"/>
</dbReference>
<dbReference type="InterPro" id="IPR050638">
    <property type="entry name" value="AA-Vitamin_Transporters"/>
</dbReference>
<feature type="transmembrane region" description="Helical" evidence="6">
    <location>
        <begin position="120"/>
        <end position="138"/>
    </location>
</feature>
<accession>A0A090MPL5</accession>
<dbReference type="AlphaFoldDB" id="A0A090MPL5"/>
<evidence type="ECO:0000313" key="9">
    <source>
        <dbReference type="Proteomes" id="UP000035762"/>
    </source>
</evidence>
<dbReference type="RefSeq" id="WP_048756191.1">
    <property type="nucleotide sequence ID" value="NZ_CCAZ020000001.1"/>
</dbReference>
<keyword evidence="4 6" id="KW-1133">Transmembrane helix</keyword>
<comment type="caution">
    <text evidence="8">The sequence shown here is derived from an EMBL/GenBank/DDBJ whole genome shotgun (WGS) entry which is preliminary data.</text>
</comment>
<feature type="transmembrane region" description="Helical" evidence="6">
    <location>
        <begin position="205"/>
        <end position="224"/>
    </location>
</feature>
<keyword evidence="2" id="KW-1003">Cell membrane</keyword>
<evidence type="ECO:0000256" key="3">
    <source>
        <dbReference type="ARBA" id="ARBA00022692"/>
    </source>
</evidence>
<comment type="subcellular location">
    <subcellularLocation>
        <location evidence="1">Cell membrane</location>
        <topology evidence="1">Multi-pass membrane protein</topology>
    </subcellularLocation>
</comment>
<feature type="transmembrane region" description="Helical" evidence="6">
    <location>
        <begin position="236"/>
        <end position="259"/>
    </location>
</feature>
<evidence type="ECO:0000256" key="5">
    <source>
        <dbReference type="ARBA" id="ARBA00023136"/>
    </source>
</evidence>
<feature type="transmembrane region" description="Helical" evidence="6">
    <location>
        <begin position="89"/>
        <end position="114"/>
    </location>
</feature>
<gene>
    <name evidence="8" type="primary">yijE_2</name>
    <name evidence="8" type="ORF">BN961_01616</name>
</gene>
<evidence type="ECO:0000259" key="7">
    <source>
        <dbReference type="Pfam" id="PF00892"/>
    </source>
</evidence>
<feature type="transmembrane region" description="Helical" evidence="6">
    <location>
        <begin position="266"/>
        <end position="284"/>
    </location>
</feature>
<feature type="domain" description="EamA" evidence="7">
    <location>
        <begin position="174"/>
        <end position="308"/>
    </location>
</feature>
<feature type="transmembrane region" description="Helical" evidence="6">
    <location>
        <begin position="145"/>
        <end position="163"/>
    </location>
</feature>
<protein>
    <submittedName>
        <fullName evidence="8">Inner membrane transporter yiJE</fullName>
    </submittedName>
</protein>
<feature type="domain" description="EamA" evidence="7">
    <location>
        <begin position="29"/>
        <end position="161"/>
    </location>
</feature>
<keyword evidence="3 6" id="KW-0812">Transmembrane</keyword>
<dbReference type="PANTHER" id="PTHR32322:SF18">
    <property type="entry name" value="S-ADENOSYLMETHIONINE_S-ADENOSYLHOMOCYSTEINE TRANSPORTER"/>
    <property type="match status" value="1"/>
</dbReference>
<evidence type="ECO:0000256" key="6">
    <source>
        <dbReference type="SAM" id="Phobius"/>
    </source>
</evidence>
<dbReference type="Pfam" id="PF00892">
    <property type="entry name" value="EamA"/>
    <property type="match status" value="2"/>
</dbReference>
<feature type="transmembrane region" description="Helical" evidence="6">
    <location>
        <begin position="175"/>
        <end position="193"/>
    </location>
</feature>
<evidence type="ECO:0000313" key="8">
    <source>
        <dbReference type="EMBL" id="CEG08202.1"/>
    </source>
</evidence>
<name>A0A090MPL5_AFIFE</name>
<organism evidence="8 9">
    <name type="scientific">Afipia felis</name>
    <name type="common">Cat scratch disease bacillus</name>
    <dbReference type="NCBI Taxonomy" id="1035"/>
    <lineage>
        <taxon>Bacteria</taxon>
        <taxon>Pseudomonadati</taxon>
        <taxon>Pseudomonadota</taxon>
        <taxon>Alphaproteobacteria</taxon>
        <taxon>Hyphomicrobiales</taxon>
        <taxon>Nitrobacteraceae</taxon>
        <taxon>Afipia</taxon>
    </lineage>
</organism>
<feature type="transmembrane region" description="Helical" evidence="6">
    <location>
        <begin position="58"/>
        <end position="77"/>
    </location>
</feature>
<dbReference type="PANTHER" id="PTHR32322">
    <property type="entry name" value="INNER MEMBRANE TRANSPORTER"/>
    <property type="match status" value="1"/>
</dbReference>
<dbReference type="Proteomes" id="UP000035762">
    <property type="component" value="Unassembled WGS sequence"/>
</dbReference>
<feature type="transmembrane region" description="Helical" evidence="6">
    <location>
        <begin position="27"/>
        <end position="46"/>
    </location>
</feature>
<dbReference type="OrthoDB" id="7850605at2"/>
<keyword evidence="9" id="KW-1185">Reference proteome</keyword>
<dbReference type="InterPro" id="IPR000620">
    <property type="entry name" value="EamA_dom"/>
</dbReference>
<sequence length="311" mass="32570">MDQRVPGEPIMVSPPYPSTQPPHENRAVGYALLFVATIIWGINWPVSKWLLHELPPLTLRGLPGVFSSLILAGFVLAKGQSLRAPRGEWGKLILYAALMVGFWMGLMGLSLVHLPASETAILGATIPVWAAGLAWPMLGEQLSVLRVIAIAMAVGGVVLLIGGDSISVSWEKMPGIAYALIAALLFALGAVLAKRRPIALRPLPGAVWQIGLGCFPVALIGILFEHPHFGGMSTLGWALFGFSTIFQGAIGYACWFAALERLPASTAAVGTLIVPVIGVVASAISLGEPLGIPQIGALVLTVTGVAIAARS</sequence>
<dbReference type="GO" id="GO:0005886">
    <property type="term" value="C:plasma membrane"/>
    <property type="evidence" value="ECO:0007669"/>
    <property type="project" value="UniProtKB-SubCell"/>
</dbReference>
<evidence type="ECO:0000256" key="1">
    <source>
        <dbReference type="ARBA" id="ARBA00004651"/>
    </source>
</evidence>
<dbReference type="STRING" id="1035.BN961_01616"/>
<reference evidence="8 9" key="1">
    <citation type="journal article" date="2014" name="Genome Announc.">
        <title>Genome Sequence of Afipia felis Strain 76713, Isolated in Hospital Water Using an Amoeba Co-Culture Procedure.</title>
        <authorList>
            <person name="Benamar S."/>
            <person name="La Scola B."/>
            <person name="Croce O."/>
        </authorList>
    </citation>
    <scope>NUCLEOTIDE SEQUENCE [LARGE SCALE GENOMIC DNA]</scope>
    <source>
        <strain evidence="8 9">76713</strain>
    </source>
</reference>